<feature type="domain" description="BT-2262-like C-terminal" evidence="3">
    <location>
        <begin position="106"/>
        <end position="228"/>
    </location>
</feature>
<comment type="caution">
    <text evidence="4">The sequence shown here is derived from an EMBL/GenBank/DDBJ whole genome shotgun (WGS) entry which is preliminary data.</text>
</comment>
<accession>A0A4Q7VL24</accession>
<organism evidence="4 5">
    <name type="scientific">Ancylomarina subtilis</name>
    <dbReference type="NCBI Taxonomy" id="1639035"/>
    <lineage>
        <taxon>Bacteria</taxon>
        <taxon>Pseudomonadati</taxon>
        <taxon>Bacteroidota</taxon>
        <taxon>Bacteroidia</taxon>
        <taxon>Marinilabiliales</taxon>
        <taxon>Marinifilaceae</taxon>
        <taxon>Ancylomarina</taxon>
    </lineage>
</organism>
<reference evidence="4 5" key="1">
    <citation type="submission" date="2019-02" db="EMBL/GenBank/DDBJ databases">
        <title>Genomic Encyclopedia of Type Strains, Phase IV (KMG-IV): sequencing the most valuable type-strain genomes for metagenomic binning, comparative biology and taxonomic classification.</title>
        <authorList>
            <person name="Goeker M."/>
        </authorList>
    </citation>
    <scope>NUCLEOTIDE SEQUENCE [LARGE SCALE GENOMIC DNA]</scope>
    <source>
        <strain evidence="4 5">DSM 28825</strain>
    </source>
</reference>
<dbReference type="InterPro" id="IPR032179">
    <property type="entry name" value="Cry22Aa_Ig-like"/>
</dbReference>
<evidence type="ECO:0000313" key="5">
    <source>
        <dbReference type="Proteomes" id="UP000293562"/>
    </source>
</evidence>
<feature type="chain" id="PRO_5020298861" evidence="1">
    <location>
        <begin position="20"/>
        <end position="232"/>
    </location>
</feature>
<sequence>MRKYIMLWAIISSLCFFTACDEYDTEDISVEYSLDLTEGSNLIVQLGDPYSEPGYKAIYAGSDVTDKVVVEGAVDPNTVGLYMVEYSYTIPNGETISLEREVIVADMSITTDISGTYVTQEGTHRIRKGVRTDYSETEVVIKQIAPGFFSVSNLIGGYYSDHVGYGDRYAASGYIQLKEDNSIAILSSLVPGWGDSLSALDNAAYTPADNTIYWEAGYAGMVFYVNMKMKEE</sequence>
<gene>
    <name evidence="4" type="ORF">EV201_1616</name>
</gene>
<dbReference type="OrthoDB" id="1026566at2"/>
<proteinExistence type="predicted"/>
<dbReference type="AlphaFoldDB" id="A0A4Q7VL24"/>
<dbReference type="Pfam" id="PF16403">
    <property type="entry name" value="Bact_surface_Ig-like"/>
    <property type="match status" value="1"/>
</dbReference>
<evidence type="ECO:0000259" key="3">
    <source>
        <dbReference type="Pfam" id="PF16404"/>
    </source>
</evidence>
<dbReference type="InterPro" id="IPR032180">
    <property type="entry name" value="BT_2262-like_C"/>
</dbReference>
<keyword evidence="5" id="KW-1185">Reference proteome</keyword>
<keyword evidence="1" id="KW-0732">Signal</keyword>
<dbReference type="Pfam" id="PF16404">
    <property type="entry name" value="BT_2262-like_C"/>
    <property type="match status" value="1"/>
</dbReference>
<dbReference type="EMBL" id="SHKN01000001">
    <property type="protein sequence ID" value="RZT96960.1"/>
    <property type="molecule type" value="Genomic_DNA"/>
</dbReference>
<name>A0A4Q7VL24_9BACT</name>
<dbReference type="InterPro" id="IPR013783">
    <property type="entry name" value="Ig-like_fold"/>
</dbReference>
<evidence type="ECO:0000313" key="4">
    <source>
        <dbReference type="EMBL" id="RZT96960.1"/>
    </source>
</evidence>
<evidence type="ECO:0000256" key="1">
    <source>
        <dbReference type="SAM" id="SignalP"/>
    </source>
</evidence>
<dbReference type="Proteomes" id="UP000293562">
    <property type="component" value="Unassembled WGS sequence"/>
</dbReference>
<dbReference type="Gene3D" id="2.60.40.10">
    <property type="entry name" value="Immunoglobulins"/>
    <property type="match status" value="1"/>
</dbReference>
<protein>
    <submittedName>
        <fullName evidence="4">Uncharacterized protein DUF5011</fullName>
    </submittedName>
</protein>
<feature type="signal peptide" evidence="1">
    <location>
        <begin position="1"/>
        <end position="19"/>
    </location>
</feature>
<evidence type="ECO:0000259" key="2">
    <source>
        <dbReference type="Pfam" id="PF16403"/>
    </source>
</evidence>
<feature type="domain" description="Pesticidal crystal protein Cry22Aa Ig-like" evidence="2">
    <location>
        <begin position="36"/>
        <end position="104"/>
    </location>
</feature>
<dbReference type="PROSITE" id="PS51257">
    <property type="entry name" value="PROKAR_LIPOPROTEIN"/>
    <property type="match status" value="1"/>
</dbReference>
<dbReference type="RefSeq" id="WP_130307033.1">
    <property type="nucleotide sequence ID" value="NZ_SHKN01000001.1"/>
</dbReference>